<name>U5QCP8_GLOK1</name>
<dbReference type="GO" id="GO:0016758">
    <property type="term" value="F:hexosyltransferase activity"/>
    <property type="evidence" value="ECO:0007669"/>
    <property type="project" value="TreeGrafter"/>
</dbReference>
<evidence type="ECO:0000313" key="4">
    <source>
        <dbReference type="Proteomes" id="UP000017396"/>
    </source>
</evidence>
<proteinExistence type="predicted"/>
<dbReference type="InterPro" id="IPR004629">
    <property type="entry name" value="WecG_TagA_CpsF"/>
</dbReference>
<keyword evidence="2 3" id="KW-0808">Transferase</keyword>
<accession>U5QCP8</accession>
<evidence type="ECO:0000256" key="1">
    <source>
        <dbReference type="ARBA" id="ARBA00022676"/>
    </source>
</evidence>
<keyword evidence="1" id="KW-0328">Glycosyltransferase</keyword>
<protein>
    <submittedName>
        <fullName evidence="3">Glycosyl transferase, WecB/TagA/CpsF family</fullName>
    </submittedName>
</protein>
<dbReference type="EMBL" id="CP003587">
    <property type="protein sequence ID" value="AGY56697.1"/>
    <property type="molecule type" value="Genomic_DNA"/>
</dbReference>
<dbReference type="HOGENOM" id="CLU_063203_1_1_3"/>
<dbReference type="Pfam" id="PF03808">
    <property type="entry name" value="Glyco_tran_WecG"/>
    <property type="match status" value="1"/>
</dbReference>
<dbReference type="CDD" id="cd06533">
    <property type="entry name" value="Glyco_transf_WecG_TagA"/>
    <property type="match status" value="1"/>
</dbReference>
<dbReference type="RefSeq" id="WP_023171721.1">
    <property type="nucleotide sequence ID" value="NC_022600.1"/>
</dbReference>
<dbReference type="PATRIC" id="fig|1183438.3.peg.449"/>
<reference evidence="3 4" key="1">
    <citation type="journal article" date="2013" name="PLoS ONE">
        <title>Cultivation and Complete Genome Sequencing of Gloeobacter kilaueensis sp. nov., from a Lava Cave in Kilauea Caldera, Hawai'i.</title>
        <authorList>
            <person name="Saw J.H."/>
            <person name="Schatz M."/>
            <person name="Brown M.V."/>
            <person name="Kunkel D.D."/>
            <person name="Foster J.S."/>
            <person name="Shick H."/>
            <person name="Christensen S."/>
            <person name="Hou S."/>
            <person name="Wan X."/>
            <person name="Donachie S.P."/>
        </authorList>
    </citation>
    <scope>NUCLEOTIDE SEQUENCE [LARGE SCALE GENOMIC DNA]</scope>
    <source>
        <strain evidence="4">JS</strain>
    </source>
</reference>
<evidence type="ECO:0000313" key="3">
    <source>
        <dbReference type="EMBL" id="AGY56697.1"/>
    </source>
</evidence>
<evidence type="ECO:0000256" key="2">
    <source>
        <dbReference type="ARBA" id="ARBA00022679"/>
    </source>
</evidence>
<dbReference type="PANTHER" id="PTHR34136:SF1">
    <property type="entry name" value="UDP-N-ACETYL-D-MANNOSAMINURONIC ACID TRANSFERASE"/>
    <property type="match status" value="1"/>
</dbReference>
<dbReference type="eggNOG" id="COG1922">
    <property type="taxonomic scope" value="Bacteria"/>
</dbReference>
<organism evidence="3 4">
    <name type="scientific">Gloeobacter kilaueensis (strain ATCC BAA-2537 / CCAP 1431/1 / ULC 316 / JS1)</name>
    <dbReference type="NCBI Taxonomy" id="1183438"/>
    <lineage>
        <taxon>Bacteria</taxon>
        <taxon>Bacillati</taxon>
        <taxon>Cyanobacteriota</taxon>
        <taxon>Cyanophyceae</taxon>
        <taxon>Gloeobacterales</taxon>
        <taxon>Gloeobacteraceae</taxon>
        <taxon>Gloeobacter</taxon>
    </lineage>
</organism>
<keyword evidence="4" id="KW-1185">Reference proteome</keyword>
<dbReference type="KEGG" id="glj:GKIL_0451"/>
<dbReference type="AlphaFoldDB" id="U5QCP8"/>
<dbReference type="Proteomes" id="UP000017396">
    <property type="component" value="Chromosome"/>
</dbReference>
<gene>
    <name evidence="3" type="ORF">GKIL_0451</name>
</gene>
<dbReference type="OrthoDB" id="9771846at2"/>
<dbReference type="NCBIfam" id="TIGR00696">
    <property type="entry name" value="wecG_tagA_cpsF"/>
    <property type="match status" value="1"/>
</dbReference>
<dbReference type="STRING" id="1183438.GKIL_0451"/>
<sequence length="280" mass="31448">MDTLSRIRDLQLQLPQLEVHLLGRRITCLTIPSVIEALTSACVQDRQLAVAYYNVHSFNLSMQLPWFYEFLQSVDIALCDSMGMLGAMRYMGLALPTDYRVSYTLLMPQLLSACERLDFSVYLLGSRPVHLDRALEQVRAEYPRLRVAGHHGYFQMADPLQNAVVVEQINHFQPQVLVVGMGQPLQERWLAANRSKLLANVLMAGGAAIDRLAGVVPDCPPMLSNVGLEWLYRLLREPKRLSLRYLLGNPAFALQLALARSLASASETLEVKTTDLTVRP</sequence>
<dbReference type="PANTHER" id="PTHR34136">
    <property type="match status" value="1"/>
</dbReference>